<dbReference type="OMA" id="FNIYLEC"/>
<name>A0A1Y3DTT7_PLAKN</name>
<comment type="caution">
    <text evidence="3">The sequence shown here is derived from an EMBL/GenBank/DDBJ whole genome shotgun (WGS) entry which is preliminary data.</text>
</comment>
<dbReference type="VEuPathDB" id="PlasmoDB:PKA1H_040025600"/>
<dbReference type="Proteomes" id="UP000195012">
    <property type="component" value="Unassembled WGS sequence"/>
</dbReference>
<evidence type="ECO:0000313" key="4">
    <source>
        <dbReference type="Proteomes" id="UP000195012"/>
    </source>
</evidence>
<evidence type="ECO:0000313" key="3">
    <source>
        <dbReference type="EMBL" id="OTN66696.1"/>
    </source>
</evidence>
<feature type="region of interest" description="Disordered" evidence="1">
    <location>
        <begin position="1555"/>
        <end position="1586"/>
    </location>
</feature>
<dbReference type="eggNOG" id="ENOG502T0ZM">
    <property type="taxonomic scope" value="Eukaryota"/>
</dbReference>
<dbReference type="EMBL" id="NETL01000022">
    <property type="protein sequence ID" value="OTN66696.1"/>
    <property type="molecule type" value="Genomic_DNA"/>
</dbReference>
<dbReference type="OrthoDB" id="377029at2759"/>
<feature type="compositionally biased region" description="Low complexity" evidence="1">
    <location>
        <begin position="1555"/>
        <end position="1564"/>
    </location>
</feature>
<dbReference type="VEuPathDB" id="PlasmoDB:PKNOH_S08488500"/>
<feature type="region of interest" description="Disordered" evidence="1">
    <location>
        <begin position="209"/>
        <end position="233"/>
    </location>
</feature>
<protein>
    <submittedName>
        <fullName evidence="3">Uncharacterized protein</fullName>
    </submittedName>
</protein>
<proteinExistence type="predicted"/>
<feature type="region of interest" description="Disordered" evidence="1">
    <location>
        <begin position="1175"/>
        <end position="1222"/>
    </location>
</feature>
<feature type="region of interest" description="Disordered" evidence="1">
    <location>
        <begin position="1267"/>
        <end position="1294"/>
    </location>
</feature>
<keyword evidence="2" id="KW-0472">Membrane</keyword>
<feature type="compositionally biased region" description="Pro residues" evidence="1">
    <location>
        <begin position="1565"/>
        <end position="1576"/>
    </location>
</feature>
<keyword evidence="2" id="KW-0812">Transmembrane</keyword>
<feature type="region of interest" description="Disordered" evidence="1">
    <location>
        <begin position="1682"/>
        <end position="1712"/>
    </location>
</feature>
<gene>
    <name evidence="3" type="ORF">PKNOH_S08488500</name>
</gene>
<evidence type="ECO:0000256" key="1">
    <source>
        <dbReference type="SAM" id="MobiDB-lite"/>
    </source>
</evidence>
<dbReference type="VEuPathDB" id="PlasmoDB:PKNH_0420400"/>
<organism evidence="3 4">
    <name type="scientific">Plasmodium knowlesi</name>
    <dbReference type="NCBI Taxonomy" id="5850"/>
    <lineage>
        <taxon>Eukaryota</taxon>
        <taxon>Sar</taxon>
        <taxon>Alveolata</taxon>
        <taxon>Apicomplexa</taxon>
        <taxon>Aconoidasida</taxon>
        <taxon>Haemosporida</taxon>
        <taxon>Plasmodiidae</taxon>
        <taxon>Plasmodium</taxon>
        <taxon>Plasmodium (Plasmodium)</taxon>
    </lineage>
</organism>
<accession>A0A1Y3DTT7</accession>
<keyword evidence="2" id="KW-1133">Transmembrane helix</keyword>
<feature type="compositionally biased region" description="Basic residues" evidence="1">
    <location>
        <begin position="1682"/>
        <end position="1691"/>
    </location>
</feature>
<reference evidence="3 4" key="1">
    <citation type="submission" date="2017-05" db="EMBL/GenBank/DDBJ databases">
        <title>PacBio assembly of a Plasmodium knowlesi genome sequence with Hi-C correction and manual annotation of the SICAvar gene family.</title>
        <authorList>
            <person name="Lapp S.A."/>
            <person name="Geraldo J.A."/>
            <person name="Chien J.-T."/>
            <person name="Ay F."/>
            <person name="Pakala S.B."/>
            <person name="Batugedara G."/>
            <person name="Humphrey J.C."/>
            <person name="Debarry J.D."/>
            <person name="Le Roch K.G."/>
            <person name="Galinski M.R."/>
            <person name="Kissinger J.C."/>
        </authorList>
    </citation>
    <scope>NUCLEOTIDE SEQUENCE [LARGE SCALE GENOMIC DNA]</scope>
    <source>
        <strain evidence="4">Malayan Strain Pk1 (A+)</strain>
    </source>
</reference>
<evidence type="ECO:0000256" key="2">
    <source>
        <dbReference type="SAM" id="Phobius"/>
    </source>
</evidence>
<feature type="region of interest" description="Disordered" evidence="1">
    <location>
        <begin position="2108"/>
        <end position="2138"/>
    </location>
</feature>
<feature type="transmembrane region" description="Helical" evidence="2">
    <location>
        <begin position="362"/>
        <end position="381"/>
    </location>
</feature>
<feature type="transmembrane region" description="Helical" evidence="2">
    <location>
        <begin position="453"/>
        <end position="475"/>
    </location>
</feature>
<sequence length="2282" mass="266991">MNHRRKGKRKCKVNYIDIELEAFIFGCFFYTWNKIFTENVKQKKKENKRSNSGVSKLICRVSTGRGRGRGKSVQSLSVGKTRSTVKRKSKQLVGINKACAVKSANVLEVPTLEKDNSKRICEYNEGTLSHPSARHIGRDLNEDIQTKYKININDLNEKLLHFVKVNFCLNEKNFHIFHDLYSFYDHIREEKKDEEVNIHRVFFKTNEGGISQKGEGKSSADGNNMRGRSAVDRTRHRRGIQRLFSPDGSKLCVGDWWNPTCTLPKKCPFCELTVGKDKGVKAMKRQKFIHACTRRVYGEKNLQLVNKCIINIKTFDDSFVHSITIERLFNYVNKKNNKNLFFFWFEFLNILLKVTINKQFMIQIFFFFCIKNLLITTYFNAEQMMGSDEFSAGKTFSTKGQDKNSFLMEMLKKYKYESFSNIVLNNNYKLLQNLFDYFFMICSKRSLKFYDNFFLNVQMINFIYLVQVNFFHYYYIGLCAKFYQWESSNRGGTSKLVISTSNRGSCHTIRIPKQTQHGEDAKGKNIPFSHLKKKDGETPNPTPNLCKVKMGHKNISTLGAKVRRVIGEDRLQKSGVCIEGEQIGRMSEFTCIEEISSLQERSNTGSIFIGKHYNVGVKWPCKVNLSYYNYVQGGWRRQGSISRYVARQMAEDTPLDSNKISTLVQNEKVHFSPSVKRLARNLKIFFNRSYTFLNKYIHSDQLTKQSNIFSFLFDALPSGNLRSNVNNILEPYILSIFSRYEFIEVHDFVENLKGLYNLKKKKKTEKKKNVRINEQPNVKFLNDLQGFNYIYHNLKNDYLMLAESLYFDMRGEREKEKTHEKRSEIICQQEKQNKYGKMKISNLIQNEKTDIFKNVSIYKFSSKKLTIQHNLFNIYLECRLLNKAFKLLMVDYNFSFSFTSEVIFLYKMYLIELKRKNILFAFELLSMSFHKCFILLKKYLCNPMSFKLLSLVSLDFSNLIFNYPFLRAYLSFCPNDKIKFLRSNIILHENVTDNCYYNDYFSQRNDVDSLNLLCDDGWNTREDYVAVGGEALRRSHREALPEEISSCVREDAISAHRAWSSRAIYSPQRMQNSQNLYVDSVGRFAGRSVNRRDVSPCARDPERNQGEKDSEFFPYTQRDQYDKYLEAGTRDRRGVRSESVTLSARRPFLYDEEPFCRNAPIDLCSSVARGATSSRAGEFHRSVSHRSVSRISPSRRSNPMGDHLTLSDSSDDTSDMGENGKQHKFFSHEDHLYMRKIVHSFNFIFNILDKTVTNCEVSLLSCKEGTGRSFHPSSGDGPTGDRPTRELRIGGPTVEPSQRNTPYILAHSTYQDNFGNMTIFIKEVINKLDSYFSENFIRRNMKKHIKQLGSKKYHNFLYDSKMMRTLREAHDDTFFSSLGFLFLAYICSNYFSDHVSKSYKDSFKSFNFNNIWPSNLQIKVKILLSLIHLLLHEIKVINLNGFFLQILKIILNKFYKHLDYNDLQMFQYIYMSLSNESLFSCFSICDEIRDVIRGTFGSVKEFAYVFQLSRWKDAFSHCNLRSAEDNLGDELFVKQLLNFLLGKDADRSNMAEILNGNLLNGNPPNGNPPNGNPPNGNPLNGNPLNETALWEYTPPSECLHNETIRDESSVDAWVDHFMTHREDKQLTDHPKYQFDDFKSEASFEKNDFVFFKESEKEGRENKTKPRGRSSFLENILLHLGKKNTNGRKSPMKRVSTWNEAVQRHNSRSNSEFDRKKRGYIPLMEKKQGREKSAEEKYTRILHHFKVSKEDHIENNMNRQNEWFIRLKTWRDRYHYYENVKPDHYEAYNLEKDYYLPEELFETNCFILAEEKHQMRVRFKLNKNNYLSECLNLLRMIDLYMECRTTTCNKPLYFVKSLIITCLSVSYSRQLSVVYIHALIRLCLFELRINNFHTALCILLEILRQFEQIESYRNMLGTLFYLCGYSLLHQFNLQSERMQGEGRKRELIKEYHHYANVKREYNDSSQGCKVGMPAFLNGCNTPDISPMVRRGSHLFNHEGDDQRVVDSNKSNWRKDPIGLFAMPEVSNLDGALSERSHRSSNYTPSPLAKEKFLSDEFASSVEKRRSSLGKGSVGMTKVGSAKCAKKLIPLVKNQIKITDYFSNLKNEKMQEEPSDVDSVNSNSDIHLNSSGKKCVKKRKKNDGLTDDVVEQKEKFPTDTNFEEMKEEPYDSLEEINRKQFFLLVICFYMKRALYHWEKDGDVVGISNGIQQRKRIKDALFFLMSSYKFFYKSSLFLSKHEQIGTFKFPLFDFHLFRHYKTFYAFYRGAFLRCCNENVACSSRA</sequence>